<organism evidence="9 10">
    <name type="scientific">Streptomyces pini</name>
    <dbReference type="NCBI Taxonomy" id="1520580"/>
    <lineage>
        <taxon>Bacteria</taxon>
        <taxon>Bacillati</taxon>
        <taxon>Actinomycetota</taxon>
        <taxon>Actinomycetes</taxon>
        <taxon>Kitasatosporales</taxon>
        <taxon>Streptomycetaceae</taxon>
        <taxon>Streptomyces</taxon>
    </lineage>
</organism>
<feature type="transmembrane region" description="Helical" evidence="7">
    <location>
        <begin position="288"/>
        <end position="311"/>
    </location>
</feature>
<comment type="subcellular location">
    <subcellularLocation>
        <location evidence="1">Cell membrane</location>
        <topology evidence="1">Single-pass membrane protein</topology>
    </subcellularLocation>
</comment>
<feature type="region of interest" description="Disordered" evidence="6">
    <location>
        <begin position="431"/>
        <end position="450"/>
    </location>
</feature>
<evidence type="ECO:0000256" key="1">
    <source>
        <dbReference type="ARBA" id="ARBA00004162"/>
    </source>
</evidence>
<dbReference type="EMBL" id="FOSG01000015">
    <property type="protein sequence ID" value="SFL25992.1"/>
    <property type="molecule type" value="Genomic_DNA"/>
</dbReference>
<dbReference type="OrthoDB" id="3535301at2"/>
<feature type="compositionally biased region" description="Gly residues" evidence="6">
    <location>
        <begin position="241"/>
        <end position="251"/>
    </location>
</feature>
<feature type="transmembrane region" description="Helical" evidence="7">
    <location>
        <begin position="261"/>
        <end position="282"/>
    </location>
</feature>
<keyword evidence="4 7" id="KW-1133">Transmembrane helix</keyword>
<evidence type="ECO:0000256" key="3">
    <source>
        <dbReference type="ARBA" id="ARBA00022692"/>
    </source>
</evidence>
<evidence type="ECO:0000256" key="6">
    <source>
        <dbReference type="SAM" id="MobiDB-lite"/>
    </source>
</evidence>
<dbReference type="InterPro" id="IPR052027">
    <property type="entry name" value="PspC"/>
</dbReference>
<evidence type="ECO:0000256" key="5">
    <source>
        <dbReference type="ARBA" id="ARBA00023136"/>
    </source>
</evidence>
<feature type="region of interest" description="Disordered" evidence="6">
    <location>
        <begin position="237"/>
        <end position="258"/>
    </location>
</feature>
<feature type="transmembrane region" description="Helical" evidence="7">
    <location>
        <begin position="132"/>
        <end position="150"/>
    </location>
</feature>
<dbReference type="InterPro" id="IPR007168">
    <property type="entry name" value="Phageshock_PspC_N"/>
</dbReference>
<feature type="domain" description="Phage shock protein PspC N-terminal" evidence="8">
    <location>
        <begin position="33"/>
        <end position="88"/>
    </location>
</feature>
<dbReference type="Proteomes" id="UP000198928">
    <property type="component" value="Unassembled WGS sequence"/>
</dbReference>
<evidence type="ECO:0000256" key="4">
    <source>
        <dbReference type="ARBA" id="ARBA00022989"/>
    </source>
</evidence>
<feature type="region of interest" description="Disordered" evidence="6">
    <location>
        <begin position="155"/>
        <end position="213"/>
    </location>
</feature>
<gene>
    <name evidence="9" type="ORF">SAMN05192584_115131</name>
</gene>
<reference evidence="10" key="1">
    <citation type="submission" date="2016-10" db="EMBL/GenBank/DDBJ databases">
        <authorList>
            <person name="Varghese N."/>
            <person name="Submissions S."/>
        </authorList>
    </citation>
    <scope>NUCLEOTIDE SEQUENCE [LARGE SCALE GENOMIC DNA]</scope>
    <source>
        <strain evidence="10">PL19</strain>
    </source>
</reference>
<protein>
    <submittedName>
        <fullName evidence="9">Phage shock protein C (PspC) family protein</fullName>
    </submittedName>
</protein>
<evidence type="ECO:0000256" key="2">
    <source>
        <dbReference type="ARBA" id="ARBA00022475"/>
    </source>
</evidence>
<feature type="transmembrane region" description="Helical" evidence="7">
    <location>
        <begin position="318"/>
        <end position="335"/>
    </location>
</feature>
<dbReference type="PANTHER" id="PTHR33885:SF3">
    <property type="entry name" value="PHAGE SHOCK PROTEIN C"/>
    <property type="match status" value="1"/>
</dbReference>
<feature type="compositionally biased region" description="Basic and acidic residues" evidence="6">
    <location>
        <begin position="510"/>
        <end position="519"/>
    </location>
</feature>
<keyword evidence="10" id="KW-1185">Reference proteome</keyword>
<dbReference type="AlphaFoldDB" id="A0A1I4G7H0"/>
<sequence length="533" mass="53980">MVPMTDAQPPSGEPRPDAPEAPETPQAPDAGARLTRSRRHKVVAGVCGGLGRHYDLDPVIFRVTLAVLSVVGGIGLLFYGFAWLLVPLEGEEENEGRRLLTGRVEGTTLGAVLCALVGSGLLLNSLGSGDGGTQTFSVLLAGAVAGAAYWSRHRRRTAAAEEQGSPADPMTAHAVADAPPEAQAPPAPAGPSWWREPLTKDGPSQTQADTGYLWGPEDEPSVGLYAGASPYASAPLYGKEAPGGDGSGPGRSGKPRRRRSIGGPLLLLALAAAVIGAAAVWHTQPLGVALSVGLGSALGVFVLGALVTVFYGRIGGGTFFAIMCTGLLLAGSMLLPKDITTDWAERAWSPASAAAVQERYELGTGSALLDLSGASPGEGRTLSTVLDLGAGEARITVPHDVEVKLTVDVGVGGYRLAGLPGDGGWGTAQGGGIGIAERRTMPPAEDGAPGGTLRLTVRVGVGEAVIVQHLPDEAAGEGGGSGKPEKDPGKEPAGTASGEAVCVRPPGGRQPDESGKEPRTVCPPPSVAEAVAV</sequence>
<evidence type="ECO:0000313" key="10">
    <source>
        <dbReference type="Proteomes" id="UP000198928"/>
    </source>
</evidence>
<dbReference type="GO" id="GO:0005886">
    <property type="term" value="C:plasma membrane"/>
    <property type="evidence" value="ECO:0007669"/>
    <property type="project" value="UniProtKB-SubCell"/>
</dbReference>
<feature type="compositionally biased region" description="Low complexity" evidence="6">
    <location>
        <begin position="172"/>
        <end position="181"/>
    </location>
</feature>
<evidence type="ECO:0000259" key="8">
    <source>
        <dbReference type="Pfam" id="PF04024"/>
    </source>
</evidence>
<keyword evidence="3 7" id="KW-0812">Transmembrane</keyword>
<keyword evidence="5 7" id="KW-0472">Membrane</keyword>
<proteinExistence type="predicted"/>
<evidence type="ECO:0000313" key="9">
    <source>
        <dbReference type="EMBL" id="SFL25992.1"/>
    </source>
</evidence>
<accession>A0A1I4G7H0</accession>
<feature type="transmembrane region" description="Helical" evidence="7">
    <location>
        <begin position="107"/>
        <end position="126"/>
    </location>
</feature>
<dbReference type="Pfam" id="PF04024">
    <property type="entry name" value="PspC"/>
    <property type="match status" value="1"/>
</dbReference>
<name>A0A1I4G7H0_9ACTN</name>
<dbReference type="PANTHER" id="PTHR33885">
    <property type="entry name" value="PHAGE SHOCK PROTEIN C"/>
    <property type="match status" value="1"/>
</dbReference>
<evidence type="ECO:0000256" key="7">
    <source>
        <dbReference type="SAM" id="Phobius"/>
    </source>
</evidence>
<keyword evidence="2" id="KW-1003">Cell membrane</keyword>
<feature type="region of interest" description="Disordered" evidence="6">
    <location>
        <begin position="469"/>
        <end position="533"/>
    </location>
</feature>
<feature type="region of interest" description="Disordered" evidence="6">
    <location>
        <begin position="1"/>
        <end position="36"/>
    </location>
</feature>
<feature type="transmembrane region" description="Helical" evidence="7">
    <location>
        <begin position="59"/>
        <end position="86"/>
    </location>
</feature>